<dbReference type="PANTHER" id="PTHR10374:SF30">
    <property type="entry name" value="LACTOYLGLUTATHIONE LYASE"/>
    <property type="match status" value="1"/>
</dbReference>
<evidence type="ECO:0000256" key="8">
    <source>
        <dbReference type="PIRSR" id="PIRSR604361-2"/>
    </source>
</evidence>
<feature type="domain" description="VOC" evidence="11">
    <location>
        <begin position="27"/>
        <end position="173"/>
    </location>
</feature>
<organism evidence="12">
    <name type="scientific">Lygus hesperus</name>
    <name type="common">Western plant bug</name>
    <dbReference type="NCBI Taxonomy" id="30085"/>
    <lineage>
        <taxon>Eukaryota</taxon>
        <taxon>Metazoa</taxon>
        <taxon>Ecdysozoa</taxon>
        <taxon>Arthropoda</taxon>
        <taxon>Hexapoda</taxon>
        <taxon>Insecta</taxon>
        <taxon>Pterygota</taxon>
        <taxon>Neoptera</taxon>
        <taxon>Paraneoptera</taxon>
        <taxon>Hemiptera</taxon>
        <taxon>Heteroptera</taxon>
        <taxon>Panheteroptera</taxon>
        <taxon>Cimicomorpha</taxon>
        <taxon>Miridae</taxon>
        <taxon>Mirini</taxon>
        <taxon>Lygus</taxon>
    </lineage>
</organism>
<protein>
    <recommendedName>
        <fullName evidence="3 10">Lactoylglutathione lyase</fullName>
        <ecNumber evidence="3 10">4.4.1.5</ecNumber>
    </recommendedName>
    <alternativeName>
        <fullName evidence="10">Glyoxalase I</fullName>
    </alternativeName>
</protein>
<feature type="binding site" evidence="8">
    <location>
        <position position="30"/>
    </location>
    <ligand>
        <name>substrate</name>
        <note>ligand shared between dimeric partners</note>
    </ligand>
</feature>
<feature type="binding site" evidence="9">
    <location>
        <position position="30"/>
    </location>
    <ligand>
        <name>Zn(2+)</name>
        <dbReference type="ChEBI" id="CHEBI:29105"/>
        <note>ligand shared between dimeric partners</note>
    </ligand>
</feature>
<gene>
    <name evidence="12" type="primary">Glo1</name>
    <name evidence="12" type="ORF">g.48759</name>
</gene>
<evidence type="ECO:0000256" key="2">
    <source>
        <dbReference type="ARBA" id="ARBA00010363"/>
    </source>
</evidence>
<dbReference type="SUPFAM" id="SSF54593">
    <property type="entry name" value="Glyoxalase/Bleomycin resistance protein/Dihydroxybiphenyl dioxygenase"/>
    <property type="match status" value="1"/>
</dbReference>
<dbReference type="Gene3D" id="3.10.180.10">
    <property type="entry name" value="2,3-Dihydroxybiphenyl 1,2-Dioxygenase, domain 1"/>
    <property type="match status" value="1"/>
</dbReference>
<comment type="pathway">
    <text evidence="1 10">Secondary metabolite metabolism; methylglyoxal degradation; (R)-lactate from methylglyoxal: step 1/2.</text>
</comment>
<dbReference type="GO" id="GO:0046872">
    <property type="term" value="F:metal ion binding"/>
    <property type="evidence" value="ECO:0007669"/>
    <property type="project" value="UniProtKB-UniRule"/>
</dbReference>
<comment type="similarity">
    <text evidence="2 10">Belongs to the glyoxalase I family.</text>
</comment>
<evidence type="ECO:0000256" key="7">
    <source>
        <dbReference type="PIRSR" id="PIRSR604361-1"/>
    </source>
</evidence>
<dbReference type="GO" id="GO:0004462">
    <property type="term" value="F:lactoylglutathione lyase activity"/>
    <property type="evidence" value="ECO:0007669"/>
    <property type="project" value="UniProtKB-UniRule"/>
</dbReference>
<dbReference type="Pfam" id="PF00903">
    <property type="entry name" value="Glyoxalase"/>
    <property type="match status" value="1"/>
</dbReference>
<dbReference type="AlphaFoldDB" id="A0A146KPS1"/>
<comment type="cofactor">
    <cofactor evidence="9">
        <name>Zn(2+)</name>
        <dbReference type="ChEBI" id="CHEBI:29105"/>
    </cofactor>
    <text evidence="9">Binds 1 zinc ion per subunit. In the homodimer, two zinc ions are bound between subunits.</text>
</comment>
<keyword evidence="5 9" id="KW-0862">Zinc</keyword>
<dbReference type="PROSITE" id="PS51819">
    <property type="entry name" value="VOC"/>
    <property type="match status" value="1"/>
</dbReference>
<accession>A0A146KPS1</accession>
<dbReference type="CDD" id="cd07233">
    <property type="entry name" value="GlxI_Zn"/>
    <property type="match status" value="1"/>
</dbReference>
<feature type="binding site" evidence="9">
    <location>
        <position position="123"/>
    </location>
    <ligand>
        <name>Zn(2+)</name>
        <dbReference type="ChEBI" id="CHEBI:29105"/>
        <note>ligand shared between dimeric partners</note>
    </ligand>
</feature>
<dbReference type="NCBIfam" id="TIGR00068">
    <property type="entry name" value="glyox_I"/>
    <property type="match status" value="1"/>
</dbReference>
<dbReference type="PANTHER" id="PTHR10374">
    <property type="entry name" value="LACTOYLGLUTATHIONE LYASE GLYOXALASE I"/>
    <property type="match status" value="1"/>
</dbReference>
<evidence type="ECO:0000256" key="4">
    <source>
        <dbReference type="ARBA" id="ARBA00022723"/>
    </source>
</evidence>
<evidence type="ECO:0000256" key="1">
    <source>
        <dbReference type="ARBA" id="ARBA00005008"/>
    </source>
</evidence>
<feature type="binding site" evidence="8">
    <location>
        <begin position="153"/>
        <end position="154"/>
    </location>
    <ligand>
        <name>substrate</name>
        <note>ligand shared between dimeric partners</note>
    </ligand>
</feature>
<evidence type="ECO:0000256" key="9">
    <source>
        <dbReference type="PIRSR" id="PIRSR604361-3"/>
    </source>
</evidence>
<evidence type="ECO:0000259" key="11">
    <source>
        <dbReference type="PROSITE" id="PS51819"/>
    </source>
</evidence>
<proteinExistence type="inferred from homology"/>
<evidence type="ECO:0000313" key="12">
    <source>
        <dbReference type="EMBL" id="JAP97251.1"/>
    </source>
</evidence>
<reference evidence="12" key="1">
    <citation type="journal article" date="2016" name="Gigascience">
        <title>De novo construction of an expanded transcriptome assembly for the western tarnished plant bug, Lygus hesperus.</title>
        <authorList>
            <person name="Tassone E.E."/>
            <person name="Geib S.M."/>
            <person name="Hall B."/>
            <person name="Fabrick J.A."/>
            <person name="Brent C.S."/>
            <person name="Hull J.J."/>
        </authorList>
    </citation>
    <scope>NUCLEOTIDE SEQUENCE</scope>
</reference>
<feature type="binding site" evidence="9">
    <location>
        <position position="96"/>
    </location>
    <ligand>
        <name>Zn(2+)</name>
        <dbReference type="ChEBI" id="CHEBI:29105"/>
        <note>ligand shared between dimeric partners</note>
    </ligand>
</feature>
<dbReference type="EC" id="4.4.1.5" evidence="3 10"/>
<evidence type="ECO:0000256" key="3">
    <source>
        <dbReference type="ARBA" id="ARBA00012081"/>
    </source>
</evidence>
<dbReference type="PROSITE" id="PS00934">
    <property type="entry name" value="GLYOXALASE_I_1"/>
    <property type="match status" value="1"/>
</dbReference>
<comment type="function">
    <text evidence="10">Catalyzes the conversion of hemimercaptal, formed from methylglyoxal and glutathione, to S-lactoylglutathione.</text>
</comment>
<dbReference type="EMBL" id="GDHC01021377">
    <property type="protein sequence ID" value="JAP97251.1"/>
    <property type="molecule type" value="Transcribed_RNA"/>
</dbReference>
<dbReference type="UniPathway" id="UPA00619">
    <property type="reaction ID" value="UER00675"/>
</dbReference>
<keyword evidence="4 9" id="KW-0479">Metal-binding</keyword>
<name>A0A146KPS1_LYGHE</name>
<feature type="active site" description="Proton donor/acceptor" evidence="7">
    <location>
        <position position="169"/>
    </location>
</feature>
<dbReference type="InterPro" id="IPR029068">
    <property type="entry name" value="Glyas_Bleomycin-R_OHBP_Dase"/>
</dbReference>
<dbReference type="InterPro" id="IPR004361">
    <property type="entry name" value="Glyoxalase_1"/>
</dbReference>
<feature type="binding site" evidence="8">
    <location>
        <position position="100"/>
    </location>
    <ligand>
        <name>substrate</name>
        <note>ligand shared between dimeric partners</note>
    </ligand>
</feature>
<dbReference type="InterPro" id="IPR018146">
    <property type="entry name" value="Glyoxalase_1_CS"/>
</dbReference>
<dbReference type="InterPro" id="IPR004360">
    <property type="entry name" value="Glyas_Fos-R_dOase_dom"/>
</dbReference>
<sequence>MGDTTPFSDEYARELCKEPSPDTKDFIMQQTMLRIKDPRLSLPFYTGVLGMRLLKKIDIVPLKFSLYFVGYEDAKDIPTDSQEATRWALSRRATIELTHNWGTENDKDLSYHNGNTEPRGFGHIGLAVPDVDAACKRFETLGVEFVKKPNDGKMKKIAFIKDPDGYWIEIFSPAAIGETIGTFNKGE</sequence>
<evidence type="ECO:0000256" key="6">
    <source>
        <dbReference type="ARBA" id="ARBA00023239"/>
    </source>
</evidence>
<feature type="binding site" evidence="9">
    <location>
        <position position="169"/>
    </location>
    <ligand>
        <name>Zn(2+)</name>
        <dbReference type="ChEBI" id="CHEBI:29105"/>
        <note>ligand shared between dimeric partners</note>
    </ligand>
</feature>
<keyword evidence="6 10" id="KW-0456">Lyase</keyword>
<feature type="binding site" evidence="8">
    <location>
        <position position="34"/>
    </location>
    <ligand>
        <name>substrate</name>
        <note>ligand shared between dimeric partners</note>
    </ligand>
</feature>
<evidence type="ECO:0000256" key="10">
    <source>
        <dbReference type="RuleBase" id="RU361179"/>
    </source>
</evidence>
<dbReference type="PROSITE" id="PS00935">
    <property type="entry name" value="GLYOXALASE_I_2"/>
    <property type="match status" value="1"/>
</dbReference>
<feature type="binding site" evidence="8">
    <location>
        <position position="119"/>
    </location>
    <ligand>
        <name>substrate</name>
        <note>ligand shared between dimeric partners</note>
    </ligand>
</feature>
<comment type="catalytic activity">
    <reaction evidence="10">
        <text>(R)-S-lactoylglutathione = methylglyoxal + glutathione</text>
        <dbReference type="Rhea" id="RHEA:19069"/>
        <dbReference type="ChEBI" id="CHEBI:17158"/>
        <dbReference type="ChEBI" id="CHEBI:57474"/>
        <dbReference type="ChEBI" id="CHEBI:57925"/>
        <dbReference type="EC" id="4.4.1.5"/>
    </reaction>
</comment>
<evidence type="ECO:0000256" key="5">
    <source>
        <dbReference type="ARBA" id="ARBA00022833"/>
    </source>
</evidence>
<feature type="binding site" description="in other chain" evidence="8">
    <location>
        <position position="123"/>
    </location>
    <ligand>
        <name>substrate</name>
        <note>ligand shared between dimeric partners</note>
    </ligand>
</feature>
<dbReference type="InterPro" id="IPR037523">
    <property type="entry name" value="VOC_core"/>
</dbReference>